<organism evidence="3 4">
    <name type="scientific">Butyricimonas faecalis</name>
    <dbReference type="NCBI Taxonomy" id="2093856"/>
    <lineage>
        <taxon>Bacteria</taxon>
        <taxon>Pseudomonadati</taxon>
        <taxon>Bacteroidota</taxon>
        <taxon>Bacteroidia</taxon>
        <taxon>Bacteroidales</taxon>
        <taxon>Odoribacteraceae</taxon>
        <taxon>Butyricimonas</taxon>
    </lineage>
</organism>
<protein>
    <submittedName>
        <fullName evidence="3">Uncharacterized protein</fullName>
    </submittedName>
</protein>
<feature type="compositionally biased region" description="Basic and acidic residues" evidence="1">
    <location>
        <begin position="119"/>
        <end position="130"/>
    </location>
</feature>
<evidence type="ECO:0000313" key="3">
    <source>
        <dbReference type="EMBL" id="AZS28449.1"/>
    </source>
</evidence>
<dbReference type="RefSeq" id="WP_106624572.1">
    <property type="nucleotide sequence ID" value="NZ_CP032819.1"/>
</dbReference>
<name>A0A3Q9IRN2_9BACT</name>
<feature type="compositionally biased region" description="Basic residues" evidence="1">
    <location>
        <begin position="146"/>
        <end position="156"/>
    </location>
</feature>
<dbReference type="AlphaFoldDB" id="A0A3Q9IRN2"/>
<keyword evidence="2" id="KW-0732">Signal</keyword>
<dbReference type="Proteomes" id="UP000270673">
    <property type="component" value="Chromosome"/>
</dbReference>
<feature type="signal peptide" evidence="2">
    <location>
        <begin position="1"/>
        <end position="22"/>
    </location>
</feature>
<dbReference type="KEGG" id="buy:D8S85_02035"/>
<accession>A0A3Q9IRN2</accession>
<sequence>MKKQMKLLFTILFSCTITSVCAQLQQGQLMNIKFSTTKPIQKGDSVTIVVEWDPQYISTIIFENVYTPTKEEVNKRKFTLVVKPQKTTTYQITRIYTEWKPNTLPHTIKVLDENGVEIKEDKTEQKEVTTNKEIPTPNKHSNNSSKNKKKNKKKMP</sequence>
<gene>
    <name evidence="3" type="ORF">D8S85_02035</name>
</gene>
<dbReference type="EMBL" id="CP032819">
    <property type="protein sequence ID" value="AZS28449.1"/>
    <property type="molecule type" value="Genomic_DNA"/>
</dbReference>
<evidence type="ECO:0000256" key="2">
    <source>
        <dbReference type="SAM" id="SignalP"/>
    </source>
</evidence>
<keyword evidence="4" id="KW-1185">Reference proteome</keyword>
<feature type="chain" id="PRO_5018632347" evidence="2">
    <location>
        <begin position="23"/>
        <end position="156"/>
    </location>
</feature>
<feature type="region of interest" description="Disordered" evidence="1">
    <location>
        <begin position="119"/>
        <end position="156"/>
    </location>
</feature>
<reference evidence="3 4" key="1">
    <citation type="submission" date="2018-10" db="EMBL/GenBank/DDBJ databases">
        <title>Butyricimonas faecalis sp. nov., isolated from human faeces and emended description of the genus Butyricimonas.</title>
        <authorList>
            <person name="Le Roy T."/>
            <person name="Van der Smissen P."/>
            <person name="Paquot A."/>
            <person name="Delzenne N."/>
            <person name="Muccioli G."/>
            <person name="Collet J.-F."/>
            <person name="Cani P.D."/>
        </authorList>
    </citation>
    <scope>NUCLEOTIDE SEQUENCE [LARGE SCALE GENOMIC DNA]</scope>
    <source>
        <strain evidence="3 4">H184</strain>
    </source>
</reference>
<evidence type="ECO:0000313" key="4">
    <source>
        <dbReference type="Proteomes" id="UP000270673"/>
    </source>
</evidence>
<evidence type="ECO:0000256" key="1">
    <source>
        <dbReference type="SAM" id="MobiDB-lite"/>
    </source>
</evidence>
<proteinExistence type="predicted"/>